<dbReference type="Proteomes" id="UP000255365">
    <property type="component" value="Unassembled WGS sequence"/>
</dbReference>
<reference evidence="2 3" key="1">
    <citation type="submission" date="2018-07" db="EMBL/GenBank/DDBJ databases">
        <title>Genome sequencing of rice bacterial endophytes.</title>
        <authorList>
            <person name="Venturi V."/>
        </authorList>
    </citation>
    <scope>NUCLEOTIDE SEQUENCE [LARGE SCALE GENOMIC DNA]</scope>
    <source>
        <strain evidence="2 3">E2333</strain>
    </source>
</reference>
<gene>
    <name evidence="2" type="ORF">DEU51_11520</name>
</gene>
<evidence type="ECO:0000256" key="1">
    <source>
        <dbReference type="SAM" id="SignalP"/>
    </source>
</evidence>
<feature type="chain" id="PRO_5016802263" evidence="1">
    <location>
        <begin position="26"/>
        <end position="251"/>
    </location>
</feature>
<dbReference type="EMBL" id="QRAV01000015">
    <property type="protein sequence ID" value="RDL15760.1"/>
    <property type="molecule type" value="Genomic_DNA"/>
</dbReference>
<keyword evidence="1" id="KW-0732">Signal</keyword>
<comment type="caution">
    <text evidence="2">The sequence shown here is derived from an EMBL/GenBank/DDBJ whole genome shotgun (WGS) entry which is preliminary data.</text>
</comment>
<evidence type="ECO:0000313" key="2">
    <source>
        <dbReference type="EMBL" id="RDL15760.1"/>
    </source>
</evidence>
<dbReference type="AlphaFoldDB" id="A0A370S7N4"/>
<feature type="signal peptide" evidence="1">
    <location>
        <begin position="1"/>
        <end position="25"/>
    </location>
</feature>
<dbReference type="RefSeq" id="WP_115147744.1">
    <property type="nucleotide sequence ID" value="NZ_QRAV01000015.1"/>
</dbReference>
<evidence type="ECO:0000313" key="3">
    <source>
        <dbReference type="Proteomes" id="UP000255365"/>
    </source>
</evidence>
<accession>A0A370S7N4</accession>
<sequence>MPIVSATPRLLGAFLLAIVMTPALADRDETPEVAWKEYLSDCERFQQVVNNVQNGTMTARAAMVRIDSLKRTVFVHREHLAQASLASPDYARCENVIAQATEIWNKEHDVQDKEIQQQYFKAQAEHEKSPEYERALALGFSDVGGIGKLKELAEESETDGEAYLKTLMITVDWGCGRHFRAVRYVKPYVIYTAHPDEGSCAVYKEVAVLGGERVERGETIDQDAIFQYVGWKTLEGPGGFPVDIRVVKVRQ</sequence>
<protein>
    <submittedName>
        <fullName evidence="2">Uncharacterized protein</fullName>
    </submittedName>
</protein>
<organism evidence="2 3">
    <name type="scientific">Pseudomonas jessenii</name>
    <dbReference type="NCBI Taxonomy" id="77298"/>
    <lineage>
        <taxon>Bacteria</taxon>
        <taxon>Pseudomonadati</taxon>
        <taxon>Pseudomonadota</taxon>
        <taxon>Gammaproteobacteria</taxon>
        <taxon>Pseudomonadales</taxon>
        <taxon>Pseudomonadaceae</taxon>
        <taxon>Pseudomonas</taxon>
    </lineage>
</organism>
<proteinExistence type="predicted"/>
<name>A0A370S7N4_PSEJE</name>